<proteinExistence type="inferred from homology"/>
<evidence type="ECO:0000256" key="9">
    <source>
        <dbReference type="SAM" id="MobiDB-lite"/>
    </source>
</evidence>
<gene>
    <name evidence="10" type="ORF">BCR38DRAFT_99006</name>
</gene>
<dbReference type="InterPro" id="IPR013734">
    <property type="entry name" value="TF_Nrm1/Whi5"/>
</dbReference>
<feature type="region of interest" description="Disordered" evidence="9">
    <location>
        <begin position="194"/>
        <end position="278"/>
    </location>
</feature>
<dbReference type="Pfam" id="PF08528">
    <property type="entry name" value="Whi5"/>
    <property type="match status" value="1"/>
</dbReference>
<keyword evidence="4" id="KW-0963">Cytoplasm</keyword>
<sequence>MDASSTKRRVLGALDVNAQSPVTNRPASPLSAKVHVAAASRLLGHDTARNKRSIDETETYAPQQAPQPKKTCIASTSTRPHHDAQKQRTTSNSPEPSSIFDMSALDTSQATAITEPDESPLPAPRLPRHQPLTREEARQKADILRLRLGLASYKLRTGQEDVPLERLQRRPLPASSDVSAPRILPVRLNLVEGAPSKEASEPQPRLGQRKALPSGRPQYTTGSGMHGHPSPEKHLLPKLSTASSLSTPTRVRLNNDEGLTSSAIRGGAAKGLLSLSRG</sequence>
<keyword evidence="6" id="KW-0805">Transcription regulation</keyword>
<evidence type="ECO:0000256" key="5">
    <source>
        <dbReference type="ARBA" id="ARBA00022491"/>
    </source>
</evidence>
<evidence type="ECO:0000256" key="4">
    <source>
        <dbReference type="ARBA" id="ARBA00022490"/>
    </source>
</evidence>
<feature type="compositionally biased region" description="Basic and acidic residues" evidence="9">
    <location>
        <begin position="43"/>
        <end position="55"/>
    </location>
</feature>
<feature type="region of interest" description="Disordered" evidence="9">
    <location>
        <begin position="1"/>
        <end position="100"/>
    </location>
</feature>
<organism evidence="10 11">
    <name type="scientific">Pseudomassariella vexata</name>
    <dbReference type="NCBI Taxonomy" id="1141098"/>
    <lineage>
        <taxon>Eukaryota</taxon>
        <taxon>Fungi</taxon>
        <taxon>Dikarya</taxon>
        <taxon>Ascomycota</taxon>
        <taxon>Pezizomycotina</taxon>
        <taxon>Sordariomycetes</taxon>
        <taxon>Xylariomycetidae</taxon>
        <taxon>Amphisphaeriales</taxon>
        <taxon>Pseudomassariaceae</taxon>
        <taxon>Pseudomassariella</taxon>
    </lineage>
</organism>
<dbReference type="RefSeq" id="XP_040720018.1">
    <property type="nucleotide sequence ID" value="XM_040865837.1"/>
</dbReference>
<keyword evidence="8" id="KW-0539">Nucleus</keyword>
<evidence type="ECO:0000256" key="6">
    <source>
        <dbReference type="ARBA" id="ARBA00023015"/>
    </source>
</evidence>
<evidence type="ECO:0008006" key="12">
    <source>
        <dbReference type="Google" id="ProtNLM"/>
    </source>
</evidence>
<evidence type="ECO:0000313" key="11">
    <source>
        <dbReference type="Proteomes" id="UP000193689"/>
    </source>
</evidence>
<dbReference type="GeneID" id="63782049"/>
<dbReference type="GO" id="GO:0005737">
    <property type="term" value="C:cytoplasm"/>
    <property type="evidence" value="ECO:0007669"/>
    <property type="project" value="UniProtKB-SubCell"/>
</dbReference>
<comment type="similarity">
    <text evidence="3">Belongs to the WHI5/NRM1 family.</text>
</comment>
<protein>
    <recommendedName>
        <fullName evidence="12">Cyclin-dependent kinase</fullName>
    </recommendedName>
</protein>
<evidence type="ECO:0000256" key="7">
    <source>
        <dbReference type="ARBA" id="ARBA00023163"/>
    </source>
</evidence>
<feature type="compositionally biased region" description="Polar residues" evidence="9">
    <location>
        <begin position="17"/>
        <end position="26"/>
    </location>
</feature>
<evidence type="ECO:0000256" key="2">
    <source>
        <dbReference type="ARBA" id="ARBA00004496"/>
    </source>
</evidence>
<evidence type="ECO:0000256" key="8">
    <source>
        <dbReference type="ARBA" id="ARBA00023242"/>
    </source>
</evidence>
<name>A0A1Y2EER3_9PEZI</name>
<reference evidence="10 11" key="1">
    <citation type="submission" date="2016-07" db="EMBL/GenBank/DDBJ databases">
        <title>Pervasive Adenine N6-methylation of Active Genes in Fungi.</title>
        <authorList>
            <consortium name="DOE Joint Genome Institute"/>
            <person name="Mondo S.J."/>
            <person name="Dannebaum R.O."/>
            <person name="Kuo R.C."/>
            <person name="Labutti K."/>
            <person name="Haridas S."/>
            <person name="Kuo A."/>
            <person name="Salamov A."/>
            <person name="Ahrendt S.R."/>
            <person name="Lipzen A."/>
            <person name="Sullivan W."/>
            <person name="Andreopoulos W.B."/>
            <person name="Clum A."/>
            <person name="Lindquist E."/>
            <person name="Daum C."/>
            <person name="Ramamoorthy G.K."/>
            <person name="Gryganskyi A."/>
            <person name="Culley D."/>
            <person name="Magnuson J.K."/>
            <person name="James T.Y."/>
            <person name="O'Malley M.A."/>
            <person name="Stajich J.E."/>
            <person name="Spatafora J.W."/>
            <person name="Visel A."/>
            <person name="Grigoriev I.V."/>
        </authorList>
    </citation>
    <scope>NUCLEOTIDE SEQUENCE [LARGE SCALE GENOMIC DNA]</scope>
    <source>
        <strain evidence="10 11">CBS 129021</strain>
    </source>
</reference>
<keyword evidence="11" id="KW-1185">Reference proteome</keyword>
<evidence type="ECO:0000256" key="1">
    <source>
        <dbReference type="ARBA" id="ARBA00004123"/>
    </source>
</evidence>
<accession>A0A1Y2EER3</accession>
<dbReference type="OrthoDB" id="5345625at2759"/>
<comment type="caution">
    <text evidence="10">The sequence shown here is derived from an EMBL/GenBank/DDBJ whole genome shotgun (WGS) entry which is preliminary data.</text>
</comment>
<keyword evidence="7" id="KW-0804">Transcription</keyword>
<dbReference type="GO" id="GO:0005634">
    <property type="term" value="C:nucleus"/>
    <property type="evidence" value="ECO:0007669"/>
    <property type="project" value="UniProtKB-SubCell"/>
</dbReference>
<keyword evidence="5" id="KW-0678">Repressor</keyword>
<dbReference type="AlphaFoldDB" id="A0A1Y2EER3"/>
<feature type="compositionally biased region" description="Polar residues" evidence="9">
    <location>
        <begin position="87"/>
        <end position="96"/>
    </location>
</feature>
<feature type="compositionally biased region" description="Polar residues" evidence="9">
    <location>
        <begin position="240"/>
        <end position="249"/>
    </location>
</feature>
<dbReference type="InParanoid" id="A0A1Y2EER3"/>
<comment type="subcellular location">
    <subcellularLocation>
        <location evidence="2">Cytoplasm</location>
    </subcellularLocation>
    <subcellularLocation>
        <location evidence="1">Nucleus</location>
    </subcellularLocation>
</comment>
<dbReference type="EMBL" id="MCFJ01000002">
    <property type="protein sequence ID" value="ORY70068.1"/>
    <property type="molecule type" value="Genomic_DNA"/>
</dbReference>
<feature type="compositionally biased region" description="Basic residues" evidence="9">
    <location>
        <begin position="1"/>
        <end position="10"/>
    </location>
</feature>
<evidence type="ECO:0000313" key="10">
    <source>
        <dbReference type="EMBL" id="ORY70068.1"/>
    </source>
</evidence>
<evidence type="ECO:0000256" key="3">
    <source>
        <dbReference type="ARBA" id="ARBA00006922"/>
    </source>
</evidence>
<dbReference type="Proteomes" id="UP000193689">
    <property type="component" value="Unassembled WGS sequence"/>
</dbReference>
<feature type="region of interest" description="Disordered" evidence="9">
    <location>
        <begin position="112"/>
        <end position="138"/>
    </location>
</feature>